<proteinExistence type="predicted"/>
<dbReference type="Gene3D" id="3.40.50.2300">
    <property type="match status" value="2"/>
</dbReference>
<dbReference type="InterPro" id="IPR000337">
    <property type="entry name" value="GPCR_3"/>
</dbReference>
<keyword evidence="8" id="KW-0807">Transducer</keyword>
<dbReference type="Proteomes" id="UP000789390">
    <property type="component" value="Unassembled WGS sequence"/>
</dbReference>
<reference evidence="13" key="1">
    <citation type="submission" date="2021-11" db="EMBL/GenBank/DDBJ databases">
        <authorList>
            <person name="Schell T."/>
        </authorList>
    </citation>
    <scope>NUCLEOTIDE SEQUENCE</scope>
    <source>
        <strain evidence="13">M5</strain>
    </source>
</reference>
<feature type="transmembrane region" description="Helical" evidence="10">
    <location>
        <begin position="806"/>
        <end position="823"/>
    </location>
</feature>
<keyword evidence="6" id="KW-0675">Receptor</keyword>
<evidence type="ECO:0000256" key="10">
    <source>
        <dbReference type="SAM" id="Phobius"/>
    </source>
</evidence>
<keyword evidence="11" id="KW-0732">Signal</keyword>
<dbReference type="AlphaFoldDB" id="A0A8J2RGJ4"/>
<evidence type="ECO:0000256" key="2">
    <source>
        <dbReference type="ARBA" id="ARBA00022692"/>
    </source>
</evidence>
<evidence type="ECO:0000259" key="12">
    <source>
        <dbReference type="PROSITE" id="PS50259"/>
    </source>
</evidence>
<dbReference type="GO" id="GO:0007214">
    <property type="term" value="P:gamma-aminobutyric acid signaling pathway"/>
    <property type="evidence" value="ECO:0007669"/>
    <property type="project" value="TreeGrafter"/>
</dbReference>
<organism evidence="13 14">
    <name type="scientific">Daphnia galeata</name>
    <dbReference type="NCBI Taxonomy" id="27404"/>
    <lineage>
        <taxon>Eukaryota</taxon>
        <taxon>Metazoa</taxon>
        <taxon>Ecdysozoa</taxon>
        <taxon>Arthropoda</taxon>
        <taxon>Crustacea</taxon>
        <taxon>Branchiopoda</taxon>
        <taxon>Diplostraca</taxon>
        <taxon>Cladocera</taxon>
        <taxon>Anomopoda</taxon>
        <taxon>Daphniidae</taxon>
        <taxon>Daphnia</taxon>
    </lineage>
</organism>
<dbReference type="CDD" id="cd06366">
    <property type="entry name" value="PBP1_GABAb_receptor"/>
    <property type="match status" value="1"/>
</dbReference>
<keyword evidence="3 10" id="KW-1133">Transmembrane helix</keyword>
<name>A0A8J2RGJ4_9CRUS</name>
<feature type="transmembrane region" description="Helical" evidence="10">
    <location>
        <begin position="765"/>
        <end position="786"/>
    </location>
</feature>
<evidence type="ECO:0000256" key="7">
    <source>
        <dbReference type="ARBA" id="ARBA00023180"/>
    </source>
</evidence>
<feature type="signal peptide" evidence="11">
    <location>
        <begin position="1"/>
        <end position="31"/>
    </location>
</feature>
<comment type="caution">
    <text evidence="13">The sequence shown here is derived from an EMBL/GenBank/DDBJ whole genome shotgun (WGS) entry which is preliminary data.</text>
</comment>
<protein>
    <recommendedName>
        <fullName evidence="12">G-protein coupled receptors family 3 profile domain-containing protein</fullName>
    </recommendedName>
</protein>
<dbReference type="PROSITE" id="PS50259">
    <property type="entry name" value="G_PROTEIN_RECEP_F3_4"/>
    <property type="match status" value="1"/>
</dbReference>
<feature type="transmembrane region" description="Helical" evidence="10">
    <location>
        <begin position="707"/>
        <end position="728"/>
    </location>
</feature>
<feature type="domain" description="G-protein coupled receptors family 3 profile" evidence="12">
    <location>
        <begin position="660"/>
        <end position="857"/>
    </location>
</feature>
<dbReference type="OrthoDB" id="411630at2759"/>
<dbReference type="PRINTS" id="PR01176">
    <property type="entry name" value="GABABRECEPTR"/>
</dbReference>
<dbReference type="InterPro" id="IPR002455">
    <property type="entry name" value="GPCR3_GABA-B"/>
</dbReference>
<keyword evidence="5 10" id="KW-0472">Membrane</keyword>
<dbReference type="PANTHER" id="PTHR10519:SF46">
    <property type="entry name" value="METABOTROPIC GABA-B RECEPTOR SUBTYPE 3, ISOFORM A"/>
    <property type="match status" value="1"/>
</dbReference>
<keyword evidence="7" id="KW-0325">Glycoprotein</keyword>
<dbReference type="PRINTS" id="PR00248">
    <property type="entry name" value="GPCRMGR"/>
</dbReference>
<dbReference type="InterPro" id="IPR028082">
    <property type="entry name" value="Peripla_BP_I"/>
</dbReference>
<dbReference type="EMBL" id="CAKKLH010000124">
    <property type="protein sequence ID" value="CAH0104072.1"/>
    <property type="molecule type" value="Genomic_DNA"/>
</dbReference>
<accession>A0A8J2RGJ4</accession>
<dbReference type="PRINTS" id="PR01177">
    <property type="entry name" value="GABAB1RECPTR"/>
</dbReference>
<keyword evidence="4" id="KW-0297">G-protein coupled receptor</keyword>
<dbReference type="Pfam" id="PF01094">
    <property type="entry name" value="ANF_receptor"/>
    <property type="match status" value="1"/>
</dbReference>
<evidence type="ECO:0000313" key="13">
    <source>
        <dbReference type="EMBL" id="CAH0104072.1"/>
    </source>
</evidence>
<keyword evidence="2 10" id="KW-0812">Transmembrane</keyword>
<dbReference type="CDD" id="cd15047">
    <property type="entry name" value="7tmC_GABA-B-like"/>
    <property type="match status" value="1"/>
</dbReference>
<feature type="compositionally biased region" description="Low complexity" evidence="9">
    <location>
        <begin position="77"/>
        <end position="90"/>
    </location>
</feature>
<dbReference type="GO" id="GO:0038039">
    <property type="term" value="C:G protein-coupled receptor heterodimeric complex"/>
    <property type="evidence" value="ECO:0007669"/>
    <property type="project" value="TreeGrafter"/>
</dbReference>
<sequence>MSRCVRSFVFFFFHHLTFVFVFSLLPDGLRAQQANVSDHLPPASSSLSFSTVDSAVPNDGFAQKWQQKGRQLAFGGTTTSSPSSRASSTSPVRLMNISTLKEASDPYPNRRPRRNVTLLPILALLDLSSMETNRGQQMDGDSRFDGTSLLKTAQIAVAHVNARQLIPGFHLQLLVNDSKCDSGAGVDAFFHAIYTTKDPPVTLYSTSSTSSLSSGTGKTKTKLAMNKRPFIMLLGPHCSHVTESVASVTSYWNIVQISHAATSAGLSDRQKFPFFFRTVAVESAHNAARLAFLRHFRWDSVSFLVQNEDDYSLVINDLSALLEDANTSVSNSLTFAPDELTDTLEILQARDARIIIGSFAPSMALPIFCEVHRRNLYGADHVWILPGSVFGSDRWLEQLQQQHNTESANGTSCNSRFSMKDLMAVIEGNFFMRPYSHPVNITDGFFPSFQIPTIVGDEFHGEIYDAIWTMALALRELQADYLRQPAKDRLSLANFNYARKDMAEQLMAKISSLRFQGASGLVSFSGADRIGTTSLFQIQKGVARQIGLFHPDMGLELNGSWPVLWPLGQPPVATRIIKYRIETVAPTAFYTMTLLASLGIVFALICLSFNLVKRKLKYIKLSSPKLNNMAIVGSCLIYGAVILLGVDHATLLQDTGFPFVCMGRAYFLSAGFSLAFGAMFTKTFRVHRIFSMRNSLLKNKLLADKQLIGLILVLLLMDTLVIGLWVALDPFERHLYNLVRVVSSLDRSVVYQPQVEVCRSNRSSLWLGILYVKKGLLLIAGVYMAWETRKVAIPALNDSPYIGMNVYNVVLTSIIVVFCDSLLSDRTTINYLVVATLILTSTTTALCLLFLPKFHAVWRQTRDGVPIDPICHGTGLKLEFNTRRMVVDDRKELLTRAEIMNRVYLRDIAKLDAEIQRLDRILAKEFNSSVSTLDDYSSAIQAEVTQLYAMLEQDQDPAAGVRIPGTTWELPRYFNKLISRSCVSLGDSRQVNTGLTTNRGRGKRSTAVGWGSASCLNCSRNDVQQNIKSCHQIGLKNYQSSLVTLLNLAVDSYGYETIYQLVDRSLLLMEDEDNLRGTVSLAQKYVDEPAGVDREESDEESPSREVIVSFQW</sequence>
<comment type="subcellular location">
    <subcellularLocation>
        <location evidence="1">Membrane</location>
        <topology evidence="1">Multi-pass membrane protein</topology>
    </subcellularLocation>
</comment>
<dbReference type="InterPro" id="IPR001828">
    <property type="entry name" value="ANF_lig-bd_rcpt"/>
</dbReference>
<feature type="chain" id="PRO_5035162031" description="G-protein coupled receptors family 3 profile domain-containing protein" evidence="11">
    <location>
        <begin position="32"/>
        <end position="1112"/>
    </location>
</feature>
<feature type="transmembrane region" description="Helical" evidence="10">
    <location>
        <begin position="829"/>
        <end position="851"/>
    </location>
</feature>
<dbReference type="Pfam" id="PF00003">
    <property type="entry name" value="7tm_3"/>
    <property type="match status" value="1"/>
</dbReference>
<evidence type="ECO:0000313" key="14">
    <source>
        <dbReference type="Proteomes" id="UP000789390"/>
    </source>
</evidence>
<feature type="transmembrane region" description="Helical" evidence="10">
    <location>
        <begin position="588"/>
        <end position="609"/>
    </location>
</feature>
<gene>
    <name evidence="13" type="ORF">DGAL_LOCUS6784</name>
</gene>
<dbReference type="GO" id="GO:0004965">
    <property type="term" value="F:G protein-coupled GABA receptor activity"/>
    <property type="evidence" value="ECO:0007669"/>
    <property type="project" value="InterPro"/>
</dbReference>
<evidence type="ECO:0000256" key="8">
    <source>
        <dbReference type="ARBA" id="ARBA00023224"/>
    </source>
</evidence>
<dbReference type="SUPFAM" id="SSF53822">
    <property type="entry name" value="Periplasmic binding protein-like I"/>
    <property type="match status" value="1"/>
</dbReference>
<evidence type="ECO:0000256" key="3">
    <source>
        <dbReference type="ARBA" id="ARBA00022989"/>
    </source>
</evidence>
<evidence type="ECO:0000256" key="6">
    <source>
        <dbReference type="ARBA" id="ARBA00023170"/>
    </source>
</evidence>
<dbReference type="PANTHER" id="PTHR10519">
    <property type="entry name" value="GABA-B RECEPTOR"/>
    <property type="match status" value="1"/>
</dbReference>
<evidence type="ECO:0000256" key="9">
    <source>
        <dbReference type="SAM" id="MobiDB-lite"/>
    </source>
</evidence>
<feature type="transmembrane region" description="Helical" evidence="10">
    <location>
        <begin position="629"/>
        <end position="646"/>
    </location>
</feature>
<evidence type="ECO:0000256" key="1">
    <source>
        <dbReference type="ARBA" id="ARBA00004141"/>
    </source>
</evidence>
<feature type="region of interest" description="Disordered" evidence="9">
    <location>
        <begin position="72"/>
        <end position="91"/>
    </location>
</feature>
<evidence type="ECO:0000256" key="11">
    <source>
        <dbReference type="SAM" id="SignalP"/>
    </source>
</evidence>
<keyword evidence="14" id="KW-1185">Reference proteome</keyword>
<evidence type="ECO:0000256" key="4">
    <source>
        <dbReference type="ARBA" id="ARBA00023040"/>
    </source>
</evidence>
<evidence type="ECO:0000256" key="5">
    <source>
        <dbReference type="ARBA" id="ARBA00023136"/>
    </source>
</evidence>
<dbReference type="InterPro" id="IPR017978">
    <property type="entry name" value="GPCR_3_C"/>
</dbReference>